<evidence type="ECO:0000256" key="6">
    <source>
        <dbReference type="SAM" id="Phobius"/>
    </source>
</evidence>
<dbReference type="CDD" id="cd13963">
    <property type="entry name" value="PT_UbiA_2"/>
    <property type="match status" value="1"/>
</dbReference>
<dbReference type="SUPFAM" id="SSF56784">
    <property type="entry name" value="HAD-like"/>
    <property type="match status" value="1"/>
</dbReference>
<dbReference type="Pfam" id="PF12710">
    <property type="entry name" value="HAD"/>
    <property type="match status" value="1"/>
</dbReference>
<evidence type="ECO:0000313" key="10">
    <source>
        <dbReference type="Proteomes" id="UP000192652"/>
    </source>
</evidence>
<evidence type="ECO:0000256" key="1">
    <source>
        <dbReference type="ARBA" id="ARBA00004141"/>
    </source>
</evidence>
<dbReference type="Gene3D" id="3.40.50.1000">
    <property type="entry name" value="HAD superfamily/HAD-like"/>
    <property type="match status" value="1"/>
</dbReference>
<comment type="subcellular location">
    <subcellularLocation>
        <location evidence="1">Membrane</location>
        <topology evidence="1">Multi-pass membrane protein</topology>
    </subcellularLocation>
</comment>
<dbReference type="InterPro" id="IPR000537">
    <property type="entry name" value="UbiA_prenyltransferase"/>
</dbReference>
<dbReference type="Gene3D" id="1.10.357.140">
    <property type="entry name" value="UbiA prenyltransferase"/>
    <property type="match status" value="1"/>
</dbReference>
<keyword evidence="2" id="KW-1003">Cell membrane</keyword>
<evidence type="ECO:0000313" key="8">
    <source>
        <dbReference type="EMBL" id="OQP87966.1"/>
    </source>
</evidence>
<organism evidence="7 9">
    <name type="scientific">Xaviernesmea rhizosphaerae</name>
    <dbReference type="NCBI Taxonomy" id="1672749"/>
    <lineage>
        <taxon>Bacteria</taxon>
        <taxon>Pseudomonadati</taxon>
        <taxon>Pseudomonadota</taxon>
        <taxon>Alphaproteobacteria</taxon>
        <taxon>Hyphomicrobiales</taxon>
        <taxon>Rhizobiaceae</taxon>
        <taxon>Rhizobium/Agrobacterium group</taxon>
        <taxon>Xaviernesmea</taxon>
    </lineage>
</organism>
<dbReference type="InterPro" id="IPR036412">
    <property type="entry name" value="HAD-like_sf"/>
</dbReference>
<evidence type="ECO:0000256" key="2">
    <source>
        <dbReference type="ARBA" id="ARBA00022475"/>
    </source>
</evidence>
<dbReference type="AlphaFoldDB" id="A0A1Q9AJB5"/>
<dbReference type="PANTHER" id="PTHR11048:SF5">
    <property type="entry name" value="DECAPRENYL-PHOSPHATE PHOSPHORIBOSYLTRANSFERASE"/>
    <property type="match status" value="1"/>
</dbReference>
<dbReference type="RefSeq" id="WP_075634883.1">
    <property type="nucleotide sequence ID" value="NZ_MKIO01000029.1"/>
</dbReference>
<feature type="transmembrane region" description="Helical" evidence="6">
    <location>
        <begin position="288"/>
        <end position="311"/>
    </location>
</feature>
<protein>
    <submittedName>
        <fullName evidence="7">Prenyltransferase</fullName>
    </submittedName>
</protein>
<evidence type="ECO:0000313" key="7">
    <source>
        <dbReference type="EMBL" id="OLP55335.1"/>
    </source>
</evidence>
<sequence length="481" mass="53645">MDVRTEARHIPLCVDLDGTLLATDTLWEGVAVVLMRNPFLIFSLLLWALRGKGRLKHEVAVRTGRAAKDWPYREVVLQRLERERKAGREIVLVTGAAECIAQGVAAHTGLFSSILHSSTEHNLTHNNKRDALVARYGEAGFDYMGNSADDVPVFEAARRAIIVAPDPVAERWWRKHDAERLDTGPTSAIVALKCIRMHQWAKNVLIGVPMVLNHTILHMDALINTVLAFFAFSFLASAVYIINDLSDLTNDRNHPKKRYRPLASGQISVPIALTLALSLVLASLGLTALLPIEFAGTLALYAVATTAYTFVLKRKLLVDVFTLAGLYTMRIAAGSAATQTDLSFWLLAFSIFFFLSLALVKRYVELHEHIGRADDELVPGRGYRPVDFEMVGQAGVASAFSSALVLAMYVHSKEMMEMYALPWALWPLCPLVLYMQLRIWMMARRRMLHEDPVVFIMRDWRSLVIMSIGALLILAGALGPR</sequence>
<keyword evidence="7" id="KW-0808">Transferase</keyword>
<dbReference type="OrthoDB" id="9803632at2"/>
<dbReference type="GO" id="GO:0009247">
    <property type="term" value="P:glycolipid biosynthetic process"/>
    <property type="evidence" value="ECO:0007669"/>
    <property type="project" value="TreeGrafter"/>
</dbReference>
<dbReference type="NCBIfam" id="NF006088">
    <property type="entry name" value="PRK08238.1"/>
    <property type="match status" value="1"/>
</dbReference>
<accession>A0A1Q9AJB5</accession>
<dbReference type="GO" id="GO:0005886">
    <property type="term" value="C:plasma membrane"/>
    <property type="evidence" value="ECO:0007669"/>
    <property type="project" value="TreeGrafter"/>
</dbReference>
<reference evidence="8" key="2">
    <citation type="submission" date="2016-12" db="EMBL/GenBank/DDBJ databases">
        <authorList>
            <person name="Zhang X."/>
            <person name="Zhao J."/>
        </authorList>
    </citation>
    <scope>NUCLEOTIDE SEQUENCE</scope>
    <source>
        <strain evidence="8">RD15</strain>
    </source>
</reference>
<dbReference type="Proteomes" id="UP000186143">
    <property type="component" value="Unassembled WGS sequence"/>
</dbReference>
<comment type="caution">
    <text evidence="7">The sequence shown here is derived from an EMBL/GenBank/DDBJ whole genome shotgun (WGS) entry which is preliminary data.</text>
</comment>
<dbReference type="Pfam" id="PF01040">
    <property type="entry name" value="UbiA"/>
    <property type="match status" value="1"/>
</dbReference>
<keyword evidence="3 6" id="KW-0812">Transmembrane</keyword>
<dbReference type="GO" id="GO:0016765">
    <property type="term" value="F:transferase activity, transferring alkyl or aryl (other than methyl) groups"/>
    <property type="evidence" value="ECO:0007669"/>
    <property type="project" value="InterPro"/>
</dbReference>
<dbReference type="InterPro" id="IPR023214">
    <property type="entry name" value="HAD_sf"/>
</dbReference>
<dbReference type="STRING" id="1672749.BJF92_22500"/>
<dbReference type="InterPro" id="IPR044878">
    <property type="entry name" value="UbiA_sf"/>
</dbReference>
<keyword evidence="10" id="KW-1185">Reference proteome</keyword>
<feature type="transmembrane region" description="Helical" evidence="6">
    <location>
        <begin position="342"/>
        <end position="360"/>
    </location>
</feature>
<evidence type="ECO:0000313" key="9">
    <source>
        <dbReference type="Proteomes" id="UP000186143"/>
    </source>
</evidence>
<dbReference type="PANTHER" id="PTHR11048">
    <property type="entry name" value="PRENYLTRANSFERASES"/>
    <property type="match status" value="1"/>
</dbReference>
<evidence type="ECO:0000256" key="5">
    <source>
        <dbReference type="ARBA" id="ARBA00023136"/>
    </source>
</evidence>
<reference evidence="7 9" key="1">
    <citation type="submission" date="2016-09" db="EMBL/GenBank/DDBJ databases">
        <title>Rhizobium sp. nov., a novel species isolated from the rice rhizosphere.</title>
        <authorList>
            <person name="Zhao J."/>
            <person name="Zhang X."/>
        </authorList>
    </citation>
    <scope>NUCLEOTIDE SEQUENCE [LARGE SCALE GENOMIC DNA]</scope>
    <source>
        <strain evidence="7 9">MH17</strain>
    </source>
</reference>
<evidence type="ECO:0000256" key="4">
    <source>
        <dbReference type="ARBA" id="ARBA00022989"/>
    </source>
</evidence>
<feature type="transmembrane region" description="Helical" evidence="6">
    <location>
        <begin position="423"/>
        <end position="441"/>
    </location>
</feature>
<keyword evidence="4 6" id="KW-1133">Transmembrane helix</keyword>
<dbReference type="EMBL" id="MSPX01000001">
    <property type="protein sequence ID" value="OQP87966.1"/>
    <property type="molecule type" value="Genomic_DNA"/>
</dbReference>
<gene>
    <name evidence="7" type="ORF">BJF92_22500</name>
    <name evidence="8" type="ORF">BTR14_00290</name>
</gene>
<reference evidence="8 10" key="3">
    <citation type="journal article" date="2017" name="Antonie Van Leeuwenhoek">
        <title>Rhizobium rhizosphaerae sp. nov., a novel species isolated from rice rhizosphere.</title>
        <authorList>
            <person name="Zhao J.J."/>
            <person name="Zhang J."/>
            <person name="Zhang R.J."/>
            <person name="Zhang C.W."/>
            <person name="Yin H.Q."/>
            <person name="Zhang X.X."/>
        </authorList>
    </citation>
    <scope>NUCLEOTIDE SEQUENCE [LARGE SCALE GENOMIC DNA]</scope>
    <source>
        <strain evidence="8 10">RD15</strain>
    </source>
</reference>
<dbReference type="Proteomes" id="UP000192652">
    <property type="component" value="Unassembled WGS sequence"/>
</dbReference>
<feature type="transmembrane region" description="Helical" evidence="6">
    <location>
        <begin position="316"/>
        <end position="336"/>
    </location>
</feature>
<feature type="transmembrane region" description="Helical" evidence="6">
    <location>
        <begin position="462"/>
        <end position="479"/>
    </location>
</feature>
<feature type="transmembrane region" description="Helical" evidence="6">
    <location>
        <begin position="222"/>
        <end position="242"/>
    </location>
</feature>
<dbReference type="EMBL" id="MKIO01000029">
    <property type="protein sequence ID" value="OLP55335.1"/>
    <property type="molecule type" value="Genomic_DNA"/>
</dbReference>
<name>A0A1Q9AJB5_9HYPH</name>
<feature type="transmembrane region" description="Helical" evidence="6">
    <location>
        <begin position="262"/>
        <end position="282"/>
    </location>
</feature>
<dbReference type="InterPro" id="IPR039653">
    <property type="entry name" value="Prenyltransferase"/>
</dbReference>
<proteinExistence type="predicted"/>
<feature type="transmembrane region" description="Helical" evidence="6">
    <location>
        <begin position="391"/>
        <end position="411"/>
    </location>
</feature>
<evidence type="ECO:0000256" key="3">
    <source>
        <dbReference type="ARBA" id="ARBA00022692"/>
    </source>
</evidence>
<keyword evidence="5 6" id="KW-0472">Membrane</keyword>